<dbReference type="SMART" id="SM00797">
    <property type="entry name" value="AHS2"/>
    <property type="match status" value="1"/>
</dbReference>
<dbReference type="GO" id="GO:0016787">
    <property type="term" value="F:hydrolase activity"/>
    <property type="evidence" value="ECO:0007669"/>
    <property type="project" value="UniProtKB-KW"/>
</dbReference>
<dbReference type="AlphaFoldDB" id="A0A1I3XDR8"/>
<dbReference type="NCBIfam" id="TIGR00724">
    <property type="entry name" value="urea_amlyse_rel"/>
    <property type="match status" value="1"/>
</dbReference>
<evidence type="ECO:0000256" key="2">
    <source>
        <dbReference type="ARBA" id="ARBA00022801"/>
    </source>
</evidence>
<evidence type="ECO:0000256" key="3">
    <source>
        <dbReference type="ARBA" id="ARBA00022840"/>
    </source>
</evidence>
<dbReference type="STRING" id="1884381.SAMN05518846_109189"/>
<dbReference type="SUPFAM" id="SSF50891">
    <property type="entry name" value="Cyclophilin-like"/>
    <property type="match status" value="1"/>
</dbReference>
<dbReference type="InterPro" id="IPR052708">
    <property type="entry name" value="PxpC"/>
</dbReference>
<feature type="domain" description="Carboxyltransferase" evidence="4">
    <location>
        <begin position="24"/>
        <end position="320"/>
    </location>
</feature>
<accession>A0A1I3XDR8</accession>
<evidence type="ECO:0000259" key="4">
    <source>
        <dbReference type="SMART" id="SM00797"/>
    </source>
</evidence>
<dbReference type="PANTHER" id="PTHR43309">
    <property type="entry name" value="5-OXOPROLINASE SUBUNIT C"/>
    <property type="match status" value="1"/>
</dbReference>
<keyword evidence="2" id="KW-0378">Hydrolase</keyword>
<dbReference type="EMBL" id="FORT01000009">
    <property type="protein sequence ID" value="SFK17688.1"/>
    <property type="molecule type" value="Genomic_DNA"/>
</dbReference>
<evidence type="ECO:0000256" key="1">
    <source>
        <dbReference type="ARBA" id="ARBA00022741"/>
    </source>
</evidence>
<dbReference type="RefSeq" id="WP_092270260.1">
    <property type="nucleotide sequence ID" value="NZ_FORT01000009.1"/>
</dbReference>
<dbReference type="Proteomes" id="UP000198915">
    <property type="component" value="Unassembled WGS sequence"/>
</dbReference>
<keyword evidence="1" id="KW-0547">Nucleotide-binding</keyword>
<evidence type="ECO:0000313" key="5">
    <source>
        <dbReference type="EMBL" id="SFK17688.1"/>
    </source>
</evidence>
<dbReference type="InterPro" id="IPR029000">
    <property type="entry name" value="Cyclophilin-like_dom_sf"/>
</dbReference>
<name>A0A1I3XDR8_9BACL</name>
<sequence length="335" mass="36796">MSVEVIQPGVLTTVQDLGRIGYQQHGVIVGGAMDTFAAQIANMLVGNQPTDAVLELTLKGPSLLFHEDLLIAVCGGNFVPSIDGRRMPANRPVWVRRGSILQFSHVRQGCRAYLAVAGGWEVPVVMRSRSTNFRAGFGGYEGRMLQGKDVVKSGAPGDYSRYLASELAKQAGTNPFIQTDWFVPKTMLAYMGKSVIRVMQGEQYPDFTDQSQKDFWAQSFQVTPQSDRMGYRLSGPILSLSSPLELTSEAVTAGTIQVPPSGQPIILLADRQTIGGYPKIGYVATVDLPVFAQLKPGDTVRFQPVSVRDAQKWLYERELELKQLRVAMQLAAGWR</sequence>
<dbReference type="Gene3D" id="2.40.100.10">
    <property type="entry name" value="Cyclophilin-like"/>
    <property type="match status" value="1"/>
</dbReference>
<organism evidence="5 6">
    <name type="scientific">Brevibacillus centrosporus</name>
    <dbReference type="NCBI Taxonomy" id="54910"/>
    <lineage>
        <taxon>Bacteria</taxon>
        <taxon>Bacillati</taxon>
        <taxon>Bacillota</taxon>
        <taxon>Bacilli</taxon>
        <taxon>Bacillales</taxon>
        <taxon>Paenibacillaceae</taxon>
        <taxon>Brevibacillus</taxon>
    </lineage>
</organism>
<proteinExistence type="predicted"/>
<gene>
    <name evidence="5" type="ORF">SAMN05518846_109189</name>
</gene>
<evidence type="ECO:0000313" key="6">
    <source>
        <dbReference type="Proteomes" id="UP000198915"/>
    </source>
</evidence>
<keyword evidence="6" id="KW-1185">Reference proteome</keyword>
<dbReference type="GO" id="GO:0005524">
    <property type="term" value="F:ATP binding"/>
    <property type="evidence" value="ECO:0007669"/>
    <property type="project" value="UniProtKB-KW"/>
</dbReference>
<reference evidence="6" key="1">
    <citation type="submission" date="2016-10" db="EMBL/GenBank/DDBJ databases">
        <authorList>
            <person name="Varghese N."/>
            <person name="Submissions S."/>
        </authorList>
    </citation>
    <scope>NUCLEOTIDE SEQUENCE [LARGE SCALE GENOMIC DNA]</scope>
    <source>
        <strain evidence="6">OK042</strain>
    </source>
</reference>
<dbReference type="Pfam" id="PF02626">
    <property type="entry name" value="CT_A_B"/>
    <property type="match status" value="1"/>
</dbReference>
<protein>
    <submittedName>
        <fullName evidence="5">Antagonist of KipI</fullName>
    </submittedName>
</protein>
<dbReference type="PANTHER" id="PTHR43309:SF5">
    <property type="entry name" value="5-OXOPROLINASE SUBUNIT C"/>
    <property type="match status" value="1"/>
</dbReference>
<dbReference type="InterPro" id="IPR003778">
    <property type="entry name" value="CT_A_B"/>
</dbReference>
<keyword evidence="3" id="KW-0067">ATP-binding</keyword>